<organism evidence="3 5">
    <name type="scientific">Mumia zhuanghuii</name>
    <dbReference type="NCBI Taxonomy" id="2585211"/>
    <lineage>
        <taxon>Bacteria</taxon>
        <taxon>Bacillati</taxon>
        <taxon>Actinomycetota</taxon>
        <taxon>Actinomycetes</taxon>
        <taxon>Propionibacteriales</taxon>
        <taxon>Nocardioidaceae</taxon>
        <taxon>Mumia</taxon>
    </lineage>
</organism>
<keyword evidence="1" id="KW-0812">Transmembrane</keyword>
<keyword evidence="1" id="KW-0472">Membrane</keyword>
<feature type="domain" description="DUF1707" evidence="2">
    <location>
        <begin position="17"/>
        <end position="68"/>
    </location>
</feature>
<proteinExistence type="predicted"/>
<dbReference type="Pfam" id="PF08044">
    <property type="entry name" value="DUF1707"/>
    <property type="match status" value="1"/>
</dbReference>
<keyword evidence="1" id="KW-1133">Transmembrane helix</keyword>
<dbReference type="AlphaFoldDB" id="A0A5C4MJU0"/>
<dbReference type="EMBL" id="VDFR01000064">
    <property type="protein sequence ID" value="TNC45959.1"/>
    <property type="molecule type" value="Genomic_DNA"/>
</dbReference>
<protein>
    <submittedName>
        <fullName evidence="3">DUF1707 domain-containing protein</fullName>
    </submittedName>
</protein>
<dbReference type="PANTHER" id="PTHR40763:SF4">
    <property type="entry name" value="DUF1707 DOMAIN-CONTAINING PROTEIN"/>
    <property type="match status" value="1"/>
</dbReference>
<evidence type="ECO:0000313" key="4">
    <source>
        <dbReference type="EMBL" id="TNC46003.1"/>
    </source>
</evidence>
<sequence>MWNRFTRDPRDESAASLRTGDADRAVLADVLGEAFSDGRLDREEYDERSDAAVRARTYGEFLPLLQDLVPTTGTAVPAVRRASAGDLEQQAVAVYERKRRDAWVEAVTITLICVGIWGAISIAGGWDPHFPWPLIVAAVTFADAIDKTFSREKYLGKEREKLERRARKEQRRQLPES</sequence>
<dbReference type="InterPro" id="IPR012551">
    <property type="entry name" value="DUF1707_SHOCT-like"/>
</dbReference>
<feature type="transmembrane region" description="Helical" evidence="1">
    <location>
        <begin position="102"/>
        <end position="124"/>
    </location>
</feature>
<dbReference type="Proteomes" id="UP000306740">
    <property type="component" value="Unassembled WGS sequence"/>
</dbReference>
<reference evidence="3 5" key="1">
    <citation type="submission" date="2019-05" db="EMBL/GenBank/DDBJ databases">
        <title>Mumia sp. nov., isolated from the intestinal contents of plateau pika (Ochotona curzoniae) in the Qinghai-Tibet plateau of China.</title>
        <authorList>
            <person name="Tian Z."/>
        </authorList>
    </citation>
    <scope>NUCLEOTIDE SEQUENCE [LARGE SCALE GENOMIC DNA]</scope>
    <source>
        <strain evidence="5">527</strain>
        <strain evidence="3">Z527</strain>
    </source>
</reference>
<evidence type="ECO:0000313" key="3">
    <source>
        <dbReference type="EMBL" id="TNC45959.1"/>
    </source>
</evidence>
<dbReference type="EMBL" id="VDFR01000063">
    <property type="protein sequence ID" value="TNC46003.1"/>
    <property type="molecule type" value="Genomic_DNA"/>
</dbReference>
<accession>A0A5C4MJU0</accession>
<evidence type="ECO:0000313" key="5">
    <source>
        <dbReference type="Proteomes" id="UP000306740"/>
    </source>
</evidence>
<dbReference type="PANTHER" id="PTHR40763">
    <property type="entry name" value="MEMBRANE PROTEIN-RELATED"/>
    <property type="match status" value="1"/>
</dbReference>
<name>A0A5C4MJU0_9ACTN</name>
<evidence type="ECO:0000259" key="2">
    <source>
        <dbReference type="Pfam" id="PF08044"/>
    </source>
</evidence>
<comment type="caution">
    <text evidence="3">The sequence shown here is derived from an EMBL/GenBank/DDBJ whole genome shotgun (WGS) entry which is preliminary data.</text>
</comment>
<dbReference type="OrthoDB" id="4803675at2"/>
<evidence type="ECO:0000256" key="1">
    <source>
        <dbReference type="SAM" id="Phobius"/>
    </source>
</evidence>
<gene>
    <name evidence="4" type="ORF">FHE65_14170</name>
    <name evidence="3" type="ORF">FHE65_14225</name>
</gene>